<name>A0A1X2HHB1_SYNRA</name>
<keyword evidence="3" id="KW-1185">Reference proteome</keyword>
<dbReference type="PANTHER" id="PTHR11731:SF193">
    <property type="entry name" value="DIPEPTIDYL PEPTIDASE 9"/>
    <property type="match status" value="1"/>
</dbReference>
<dbReference type="Proteomes" id="UP000242180">
    <property type="component" value="Unassembled WGS sequence"/>
</dbReference>
<organism evidence="2 3">
    <name type="scientific">Syncephalastrum racemosum</name>
    <name type="common">Filamentous fungus</name>
    <dbReference type="NCBI Taxonomy" id="13706"/>
    <lineage>
        <taxon>Eukaryota</taxon>
        <taxon>Fungi</taxon>
        <taxon>Fungi incertae sedis</taxon>
        <taxon>Mucoromycota</taxon>
        <taxon>Mucoromycotina</taxon>
        <taxon>Mucoromycetes</taxon>
        <taxon>Mucorales</taxon>
        <taxon>Syncephalastraceae</taxon>
        <taxon>Syncephalastrum</taxon>
    </lineage>
</organism>
<dbReference type="Pfam" id="PF00930">
    <property type="entry name" value="DPPIV_N"/>
    <property type="match status" value="1"/>
</dbReference>
<dbReference type="SUPFAM" id="SSF82171">
    <property type="entry name" value="DPP6 N-terminal domain-like"/>
    <property type="match status" value="1"/>
</dbReference>
<reference evidence="2 3" key="1">
    <citation type="submission" date="2016-07" db="EMBL/GenBank/DDBJ databases">
        <title>Pervasive Adenine N6-methylation of Active Genes in Fungi.</title>
        <authorList>
            <consortium name="DOE Joint Genome Institute"/>
            <person name="Mondo S.J."/>
            <person name="Dannebaum R.O."/>
            <person name="Kuo R.C."/>
            <person name="Labutti K."/>
            <person name="Haridas S."/>
            <person name="Kuo A."/>
            <person name="Salamov A."/>
            <person name="Ahrendt S.R."/>
            <person name="Lipzen A."/>
            <person name="Sullivan W."/>
            <person name="Andreopoulos W.B."/>
            <person name="Clum A."/>
            <person name="Lindquist E."/>
            <person name="Daum C."/>
            <person name="Ramamoorthy G.K."/>
            <person name="Gryganskyi A."/>
            <person name="Culley D."/>
            <person name="Magnuson J.K."/>
            <person name="James T.Y."/>
            <person name="O'Malley M.A."/>
            <person name="Stajich J.E."/>
            <person name="Spatafora J.W."/>
            <person name="Visel A."/>
            <person name="Grigoriev I.V."/>
        </authorList>
    </citation>
    <scope>NUCLEOTIDE SEQUENCE [LARGE SCALE GENOMIC DNA]</scope>
    <source>
        <strain evidence="2 3">NRRL 2496</strain>
    </source>
</reference>
<dbReference type="EMBL" id="MCGN01000003">
    <property type="protein sequence ID" value="ORY98495.1"/>
    <property type="molecule type" value="Genomic_DNA"/>
</dbReference>
<protein>
    <submittedName>
        <fullName evidence="2">Dipeptidyl peptidase IV N-terminal region-domain-containing protein</fullName>
    </submittedName>
</protein>
<dbReference type="STRING" id="13706.A0A1X2HHB1"/>
<dbReference type="PANTHER" id="PTHR11731">
    <property type="entry name" value="PROTEASE FAMILY S9B,C DIPEPTIDYL-PEPTIDASE IV-RELATED"/>
    <property type="match status" value="1"/>
</dbReference>
<gene>
    <name evidence="2" type="ORF">BCR43DRAFT_195360</name>
</gene>
<evidence type="ECO:0000313" key="2">
    <source>
        <dbReference type="EMBL" id="ORY98495.1"/>
    </source>
</evidence>
<dbReference type="AlphaFoldDB" id="A0A1X2HHB1"/>
<dbReference type="GO" id="GO:0008239">
    <property type="term" value="F:dipeptidyl-peptidase activity"/>
    <property type="evidence" value="ECO:0007669"/>
    <property type="project" value="TreeGrafter"/>
</dbReference>
<evidence type="ECO:0000313" key="3">
    <source>
        <dbReference type="Proteomes" id="UP000242180"/>
    </source>
</evidence>
<dbReference type="GO" id="GO:0006508">
    <property type="term" value="P:proteolysis"/>
    <property type="evidence" value="ECO:0007669"/>
    <property type="project" value="InterPro"/>
</dbReference>
<accession>A0A1X2HHB1</accession>
<comment type="caution">
    <text evidence="2">The sequence shown here is derived from an EMBL/GenBank/DDBJ whole genome shotgun (WGS) entry which is preliminary data.</text>
</comment>
<dbReference type="InterPro" id="IPR050278">
    <property type="entry name" value="Serine_Prot_S9B/DPPIV"/>
</dbReference>
<proteinExistence type="predicted"/>
<feature type="domain" description="Dipeptidylpeptidase IV N-terminal" evidence="1">
    <location>
        <begin position="9"/>
        <end position="143"/>
    </location>
</feature>
<dbReference type="InterPro" id="IPR002469">
    <property type="entry name" value="Peptidase_S9B_N"/>
</dbReference>
<sequence length="242" mass="28134">MYKETRDEETNVHVWWEEWNSAWINVSNAYHFFENTEHGDLLWSSEKSGYRHLYMVSKQGDIYPVTEGEWCVMDLSLWVDESRHLVYFMAKKDTPLEAHLYVTCYLPGQHAIRRLTQPNYHHHIAMDPIAGVVVDTLSSLFQPQTVVVRHLIYKDDDELPSVSDVDPRTRLLLPVLPRLEDMAQIMEREGPRQQLLAIPTMELPSPDLVPPIGTIRPEIFSFIHKGKLFSSSHRPAVSHHVL</sequence>
<dbReference type="OrthoDB" id="16520at2759"/>
<dbReference type="Gene3D" id="2.140.10.30">
    <property type="entry name" value="Dipeptidylpeptidase IV, N-terminal domain"/>
    <property type="match status" value="1"/>
</dbReference>
<dbReference type="InParanoid" id="A0A1X2HHB1"/>
<evidence type="ECO:0000259" key="1">
    <source>
        <dbReference type="Pfam" id="PF00930"/>
    </source>
</evidence>